<proteinExistence type="predicted"/>
<dbReference type="STRING" id="1123237.Salmuc_02283"/>
<dbReference type="GO" id="GO:0016301">
    <property type="term" value="F:kinase activity"/>
    <property type="evidence" value="ECO:0007669"/>
    <property type="project" value="UniProtKB-KW"/>
</dbReference>
<dbReference type="Gene3D" id="1.10.287.130">
    <property type="match status" value="1"/>
</dbReference>
<sequence length="203" mass="21174">MSEDSAKLASLVGSRLCHDLVSPVGAIGNGLELIALSGAPGADEMALIEDSCASARARINFFRVAFGHASAEQMVGRNEAGKLLAELGAGGRLAADWSAPGDAPRREVQLAYLAYLCCESALPQGGTVRIERADPGAWRITGTGPRISVEPGIWAQLSTTSLVPEMTPARVHFACLARLASERGKILRAMPGEAAVTIELLPA</sequence>
<gene>
    <name evidence="2" type="ORF">Salmuc_02283</name>
</gene>
<dbReference type="InterPro" id="IPR036890">
    <property type="entry name" value="HATPase_C_sf"/>
</dbReference>
<evidence type="ECO:0000313" key="3">
    <source>
        <dbReference type="Proteomes" id="UP000015347"/>
    </source>
</evidence>
<dbReference type="AlphaFoldDB" id="S9SBS7"/>
<organism evidence="2 3">
    <name type="scientific">Salipiger mucosus DSM 16094</name>
    <dbReference type="NCBI Taxonomy" id="1123237"/>
    <lineage>
        <taxon>Bacteria</taxon>
        <taxon>Pseudomonadati</taxon>
        <taxon>Pseudomonadota</taxon>
        <taxon>Alphaproteobacteria</taxon>
        <taxon>Rhodobacterales</taxon>
        <taxon>Roseobacteraceae</taxon>
        <taxon>Salipiger</taxon>
    </lineage>
</organism>
<accession>S9SBS7</accession>
<evidence type="ECO:0000313" key="2">
    <source>
        <dbReference type="EMBL" id="EPX83674.1"/>
    </source>
</evidence>
<dbReference type="Pfam" id="PF10090">
    <property type="entry name" value="HPTransfase"/>
    <property type="match status" value="1"/>
</dbReference>
<dbReference type="OrthoDB" id="9803702at2"/>
<dbReference type="InterPro" id="IPR018762">
    <property type="entry name" value="ChpT_C"/>
</dbReference>
<dbReference type="RefSeq" id="WP_021120146.1">
    <property type="nucleotide sequence ID" value="NZ_KE557274.1"/>
</dbReference>
<keyword evidence="2" id="KW-0418">Kinase</keyword>
<feature type="domain" description="Histidine phosphotransferase ChpT C-terminal" evidence="1">
    <location>
        <begin position="78"/>
        <end position="187"/>
    </location>
</feature>
<reference evidence="3" key="1">
    <citation type="journal article" date="2014" name="Stand. Genomic Sci.">
        <title>Genome sequence of the exopolysaccharide-producing Salipiger mucosus type strain (DSM 16094(T)), a moderately halophilic member of the Roseobacter clade.</title>
        <authorList>
            <person name="Riedel T."/>
            <person name="Spring S."/>
            <person name="Fiebig A."/>
            <person name="Petersen J."/>
            <person name="Kyrpides N.C."/>
            <person name="Goker M."/>
            <person name="Klenk H.P."/>
        </authorList>
    </citation>
    <scope>NUCLEOTIDE SEQUENCE [LARGE SCALE GENOMIC DNA]</scope>
    <source>
        <strain evidence="3">DSM 16094</strain>
    </source>
</reference>
<dbReference type="EMBL" id="APVH01000015">
    <property type="protein sequence ID" value="EPX83674.1"/>
    <property type="molecule type" value="Genomic_DNA"/>
</dbReference>
<comment type="caution">
    <text evidence="2">The sequence shown here is derived from an EMBL/GenBank/DDBJ whole genome shotgun (WGS) entry which is preliminary data.</text>
</comment>
<dbReference type="HOGENOM" id="CLU_086320_1_0_5"/>
<dbReference type="eggNOG" id="COG5385">
    <property type="taxonomic scope" value="Bacteria"/>
</dbReference>
<name>S9SBS7_9RHOB</name>
<evidence type="ECO:0000259" key="1">
    <source>
        <dbReference type="Pfam" id="PF10090"/>
    </source>
</evidence>
<keyword evidence="2" id="KW-0808">Transferase</keyword>
<protein>
    <submittedName>
        <fullName evidence="2">Signal transduction histidine kinase</fullName>
    </submittedName>
</protein>
<dbReference type="Gene3D" id="3.30.565.10">
    <property type="entry name" value="Histidine kinase-like ATPase, C-terminal domain"/>
    <property type="match status" value="1"/>
</dbReference>
<dbReference type="Proteomes" id="UP000015347">
    <property type="component" value="Unassembled WGS sequence"/>
</dbReference>
<keyword evidence="3" id="KW-1185">Reference proteome</keyword>